<dbReference type="Gene3D" id="1.20.1730.10">
    <property type="entry name" value="Sodium/glucose cotransporter"/>
    <property type="match status" value="1"/>
</dbReference>
<dbReference type="eggNOG" id="arCOG01316">
    <property type="taxonomic scope" value="Archaea"/>
</dbReference>
<evidence type="ECO:0000256" key="6">
    <source>
        <dbReference type="ARBA" id="ARBA00022847"/>
    </source>
</evidence>
<reference evidence="14 15" key="1">
    <citation type="submission" date="2017-04" db="EMBL/GenBank/DDBJ databases">
        <title>MLSA of the genus Halorubrum.</title>
        <authorList>
            <person name="De La Haba R."/>
            <person name="Sanchez-Porro C."/>
            <person name="Infante-Dominguez C."/>
            <person name="Ventosa A."/>
        </authorList>
    </citation>
    <scope>NUCLEOTIDE SEQUENCE [LARGE SCALE GENOMIC DNA]</scope>
    <source>
        <strain evidence="14 15">DSM 17463</strain>
    </source>
</reference>
<accession>A0A1X4HBU8</accession>
<name>A0A1X4HBU8_HALEZ</name>
<feature type="transmembrane region" description="Helical" evidence="13">
    <location>
        <begin position="167"/>
        <end position="186"/>
    </location>
</feature>
<keyword evidence="8" id="KW-0915">Sodium</keyword>
<feature type="transmembrane region" description="Helical" evidence="13">
    <location>
        <begin position="437"/>
        <end position="460"/>
    </location>
</feature>
<evidence type="ECO:0000313" key="14">
    <source>
        <dbReference type="EMBL" id="OSP11031.1"/>
    </source>
</evidence>
<evidence type="ECO:0000313" key="15">
    <source>
        <dbReference type="Proteomes" id="UP000193587"/>
    </source>
</evidence>
<feature type="transmembrane region" description="Helical" evidence="13">
    <location>
        <begin position="211"/>
        <end position="231"/>
    </location>
</feature>
<keyword evidence="5 13" id="KW-0812">Transmembrane</keyword>
<dbReference type="GO" id="GO:0005886">
    <property type="term" value="C:plasma membrane"/>
    <property type="evidence" value="ECO:0007669"/>
    <property type="project" value="UniProtKB-SubCell"/>
</dbReference>
<dbReference type="Pfam" id="PF00474">
    <property type="entry name" value="SSF"/>
    <property type="match status" value="1"/>
</dbReference>
<sequence length="468" mass="47196">MIGSSEAHSEADASNAESFYAADRRIGGVFGAMSLTATQVSAGTLIGTIGIHYAVGVSFGLVWLGIWAGWVASLLFVGPHLRARGGITVSEFLSARFDGDNEVVGGTTAALVSVIYLVYTTAQYVAGAVILDAVFGVPRVLGIAAFAAVALSYTLVGGMRLSIYSDAVQVTALLFGVAAAAVVGVAETGGARALIDAAAAIDPALLSGTSAPALTTGLALSFGFGIAVAPYELSRVYAMRDPETVKRAIPISIAIQAVIAVCILTLGLLARVRFPGLADPDASVVRLALDLFGPAVGLLLLGAVVAAVLSTVDSVLLVTSAAVAHDIYERTLPALGLVPEPTPARVRRVSRIATVGAAVVPAALAVNPGPLGGVVQLIVALYTSVLGSTLFVPVLGGLHWDAATGDGAFAGVVVGFVTATAWQVLTEVWTVDRLGSLTAVDPVVPGVIASAAAFVAVSLADTDRLGSA</sequence>
<dbReference type="RefSeq" id="WP_049929684.1">
    <property type="nucleotide sequence ID" value="NZ_ATXS01000001.1"/>
</dbReference>
<protein>
    <recommendedName>
        <fullName evidence="16">Sodium:solute symporter</fullName>
    </recommendedName>
</protein>
<dbReference type="PANTHER" id="PTHR48086:SF3">
    <property type="entry name" value="SODIUM_PROLINE SYMPORTER"/>
    <property type="match status" value="1"/>
</dbReference>
<feature type="transmembrane region" description="Helical" evidence="13">
    <location>
        <begin position="251"/>
        <end position="271"/>
    </location>
</feature>
<dbReference type="Proteomes" id="UP000193587">
    <property type="component" value="Unassembled WGS sequence"/>
</dbReference>
<dbReference type="STRING" id="1121945.GCA_000421805_00389"/>
<gene>
    <name evidence="14" type="ORF">B9H04_01430</name>
</gene>
<dbReference type="GO" id="GO:0015293">
    <property type="term" value="F:symporter activity"/>
    <property type="evidence" value="ECO:0007669"/>
    <property type="project" value="UniProtKB-KW"/>
</dbReference>
<keyword evidence="3" id="KW-0813">Transport</keyword>
<dbReference type="PROSITE" id="PS50283">
    <property type="entry name" value="NA_SOLUT_SYMP_3"/>
    <property type="match status" value="1"/>
</dbReference>
<dbReference type="CDD" id="cd10322">
    <property type="entry name" value="SLC5sbd"/>
    <property type="match status" value="1"/>
</dbReference>
<keyword evidence="9" id="KW-0406">Ion transport</keyword>
<feature type="transmembrane region" description="Helical" evidence="13">
    <location>
        <begin position="291"/>
        <end position="312"/>
    </location>
</feature>
<evidence type="ECO:0000256" key="9">
    <source>
        <dbReference type="ARBA" id="ARBA00023065"/>
    </source>
</evidence>
<keyword evidence="6" id="KW-0769">Symport</keyword>
<comment type="subcellular location">
    <subcellularLocation>
        <location evidence="1">Cell membrane</location>
        <topology evidence="1">Multi-pass membrane protein</topology>
    </subcellularLocation>
</comment>
<evidence type="ECO:0000256" key="2">
    <source>
        <dbReference type="ARBA" id="ARBA00006434"/>
    </source>
</evidence>
<keyword evidence="7 13" id="KW-1133">Transmembrane helix</keyword>
<dbReference type="InterPro" id="IPR001734">
    <property type="entry name" value="Na/solute_symporter"/>
</dbReference>
<evidence type="ECO:0000256" key="3">
    <source>
        <dbReference type="ARBA" id="ARBA00022448"/>
    </source>
</evidence>
<dbReference type="AlphaFoldDB" id="A0A1X4HBU8"/>
<evidence type="ECO:0008006" key="16">
    <source>
        <dbReference type="Google" id="ProtNLM"/>
    </source>
</evidence>
<comment type="similarity">
    <text evidence="2 12">Belongs to the sodium:solute symporter (SSF) (TC 2.A.21) family.</text>
</comment>
<feature type="transmembrane region" description="Helical" evidence="13">
    <location>
        <begin position="102"/>
        <end position="119"/>
    </location>
</feature>
<proteinExistence type="inferred from homology"/>
<keyword evidence="10 13" id="KW-0472">Membrane</keyword>
<evidence type="ECO:0000256" key="5">
    <source>
        <dbReference type="ARBA" id="ARBA00022692"/>
    </source>
</evidence>
<keyword evidence="11" id="KW-0739">Sodium transport</keyword>
<evidence type="ECO:0000256" key="11">
    <source>
        <dbReference type="ARBA" id="ARBA00023201"/>
    </source>
</evidence>
<dbReference type="PANTHER" id="PTHR48086">
    <property type="entry name" value="SODIUM/PROLINE SYMPORTER-RELATED"/>
    <property type="match status" value="1"/>
</dbReference>
<feature type="transmembrane region" description="Helical" evidence="13">
    <location>
        <begin position="125"/>
        <end position="155"/>
    </location>
</feature>
<evidence type="ECO:0000256" key="7">
    <source>
        <dbReference type="ARBA" id="ARBA00022989"/>
    </source>
</evidence>
<evidence type="ECO:0000256" key="12">
    <source>
        <dbReference type="RuleBase" id="RU362091"/>
    </source>
</evidence>
<feature type="transmembrane region" description="Helical" evidence="13">
    <location>
        <begin position="61"/>
        <end position="81"/>
    </location>
</feature>
<evidence type="ECO:0000256" key="10">
    <source>
        <dbReference type="ARBA" id="ARBA00023136"/>
    </source>
</evidence>
<feature type="transmembrane region" description="Helical" evidence="13">
    <location>
        <begin position="349"/>
        <end position="367"/>
    </location>
</feature>
<keyword evidence="4" id="KW-1003">Cell membrane</keyword>
<evidence type="ECO:0000256" key="4">
    <source>
        <dbReference type="ARBA" id="ARBA00022475"/>
    </source>
</evidence>
<feature type="transmembrane region" description="Helical" evidence="13">
    <location>
        <begin position="373"/>
        <end position="395"/>
    </location>
</feature>
<dbReference type="InterPro" id="IPR050277">
    <property type="entry name" value="Sodium:Solute_Symporter"/>
</dbReference>
<evidence type="ECO:0000256" key="8">
    <source>
        <dbReference type="ARBA" id="ARBA00023053"/>
    </source>
</evidence>
<dbReference type="EMBL" id="NEDJ01000002">
    <property type="protein sequence ID" value="OSP11031.1"/>
    <property type="molecule type" value="Genomic_DNA"/>
</dbReference>
<dbReference type="GO" id="GO:0006814">
    <property type="term" value="P:sodium ion transport"/>
    <property type="evidence" value="ECO:0007669"/>
    <property type="project" value="UniProtKB-KW"/>
</dbReference>
<feature type="transmembrane region" description="Helical" evidence="13">
    <location>
        <begin position="407"/>
        <end position="425"/>
    </location>
</feature>
<evidence type="ECO:0000256" key="1">
    <source>
        <dbReference type="ARBA" id="ARBA00004651"/>
    </source>
</evidence>
<comment type="caution">
    <text evidence="14">The sequence shown here is derived from an EMBL/GenBank/DDBJ whole genome shotgun (WGS) entry which is preliminary data.</text>
</comment>
<feature type="transmembrane region" description="Helical" evidence="13">
    <location>
        <begin position="29"/>
        <end position="55"/>
    </location>
</feature>
<evidence type="ECO:0000256" key="13">
    <source>
        <dbReference type="SAM" id="Phobius"/>
    </source>
</evidence>
<organism evidence="14 15">
    <name type="scientific">Halorubrum ezzemoulense DSM 17463</name>
    <dbReference type="NCBI Taxonomy" id="1121945"/>
    <lineage>
        <taxon>Archaea</taxon>
        <taxon>Methanobacteriati</taxon>
        <taxon>Methanobacteriota</taxon>
        <taxon>Stenosarchaea group</taxon>
        <taxon>Halobacteria</taxon>
        <taxon>Halobacteriales</taxon>
        <taxon>Haloferacaceae</taxon>
        <taxon>Halorubrum</taxon>
    </lineage>
</organism>
<dbReference type="InterPro" id="IPR038377">
    <property type="entry name" value="Na/Glc_symporter_sf"/>
</dbReference>